<proteinExistence type="predicted"/>
<keyword evidence="1" id="KW-1003">Cell membrane</keyword>
<keyword evidence="3 5" id="KW-1133">Transmembrane helix</keyword>
<keyword evidence="7" id="KW-1185">Reference proteome</keyword>
<feature type="transmembrane region" description="Helical" evidence="5">
    <location>
        <begin position="41"/>
        <end position="64"/>
    </location>
</feature>
<evidence type="ECO:0000313" key="6">
    <source>
        <dbReference type="EMBL" id="KAB0678475.1"/>
    </source>
</evidence>
<sequence>MTADLDLFGIFVPHLLVLAFAALLASLLLKRILAVAGAYRLVWHPALFDLAVYVILLGGLDLAFSRYLS</sequence>
<comment type="caution">
    <text evidence="6">The sequence shown here is derived from an EMBL/GenBank/DDBJ whole genome shotgun (WGS) entry which is preliminary data.</text>
</comment>
<dbReference type="Pfam" id="PF07869">
    <property type="entry name" value="DUF1656"/>
    <property type="match status" value="1"/>
</dbReference>
<reference evidence="6 7" key="1">
    <citation type="submission" date="2019-09" db="EMBL/GenBank/DDBJ databases">
        <title>YIM 132180 draft genome.</title>
        <authorList>
            <person name="Zhang K."/>
        </authorList>
    </citation>
    <scope>NUCLEOTIDE SEQUENCE [LARGE SCALE GENOMIC DNA]</scope>
    <source>
        <strain evidence="6 7">YIM 132180</strain>
    </source>
</reference>
<dbReference type="Proteomes" id="UP000432089">
    <property type="component" value="Unassembled WGS sequence"/>
</dbReference>
<keyword evidence="2 5" id="KW-0812">Transmembrane</keyword>
<evidence type="ECO:0000256" key="3">
    <source>
        <dbReference type="ARBA" id="ARBA00022989"/>
    </source>
</evidence>
<dbReference type="RefSeq" id="WP_150971226.1">
    <property type="nucleotide sequence ID" value="NZ_VZDO01000013.1"/>
</dbReference>
<dbReference type="AlphaFoldDB" id="A0A7V7PMK3"/>
<dbReference type="InterPro" id="IPR012451">
    <property type="entry name" value="DUF1656"/>
</dbReference>
<accession>A0A7V7PMK3</accession>
<evidence type="ECO:0000256" key="2">
    <source>
        <dbReference type="ARBA" id="ARBA00022692"/>
    </source>
</evidence>
<gene>
    <name evidence="6" type="ORF">F6X38_15705</name>
</gene>
<name>A0A7V7PMK3_9HYPH</name>
<evidence type="ECO:0000256" key="5">
    <source>
        <dbReference type="SAM" id="Phobius"/>
    </source>
</evidence>
<evidence type="ECO:0000256" key="4">
    <source>
        <dbReference type="ARBA" id="ARBA00023136"/>
    </source>
</evidence>
<protein>
    <submittedName>
        <fullName evidence="6">DUF1656 domain-containing protein</fullName>
    </submittedName>
</protein>
<dbReference type="EMBL" id="VZDO01000013">
    <property type="protein sequence ID" value="KAB0678475.1"/>
    <property type="molecule type" value="Genomic_DNA"/>
</dbReference>
<feature type="transmembrane region" description="Helical" evidence="5">
    <location>
        <begin position="7"/>
        <end position="29"/>
    </location>
</feature>
<evidence type="ECO:0000256" key="1">
    <source>
        <dbReference type="ARBA" id="ARBA00022475"/>
    </source>
</evidence>
<keyword evidence="4 5" id="KW-0472">Membrane</keyword>
<organism evidence="6 7">
    <name type="scientific">Plantimonas leprariae</name>
    <dbReference type="NCBI Taxonomy" id="2615207"/>
    <lineage>
        <taxon>Bacteria</taxon>
        <taxon>Pseudomonadati</taxon>
        <taxon>Pseudomonadota</taxon>
        <taxon>Alphaproteobacteria</taxon>
        <taxon>Hyphomicrobiales</taxon>
        <taxon>Aurantimonadaceae</taxon>
        <taxon>Plantimonas</taxon>
    </lineage>
</organism>
<evidence type="ECO:0000313" key="7">
    <source>
        <dbReference type="Proteomes" id="UP000432089"/>
    </source>
</evidence>